<evidence type="ECO:0000313" key="2">
    <source>
        <dbReference type="Proteomes" id="UP001249851"/>
    </source>
</evidence>
<keyword evidence="2" id="KW-1185">Reference proteome</keyword>
<dbReference type="InterPro" id="IPR043502">
    <property type="entry name" value="DNA/RNA_pol_sf"/>
</dbReference>
<dbReference type="EMBL" id="JARQWQ010000064">
    <property type="protein sequence ID" value="KAK2555266.1"/>
    <property type="molecule type" value="Genomic_DNA"/>
</dbReference>
<name>A0AAD9Q5W4_ACRCE</name>
<reference evidence="1" key="1">
    <citation type="journal article" date="2023" name="G3 (Bethesda)">
        <title>Whole genome assembly and annotation of the endangered Caribbean coral Acropora cervicornis.</title>
        <authorList>
            <person name="Selwyn J.D."/>
            <person name="Vollmer S.V."/>
        </authorList>
    </citation>
    <scope>NUCLEOTIDE SEQUENCE</scope>
    <source>
        <strain evidence="1">K2</strain>
    </source>
</reference>
<accession>A0AAD9Q5W4</accession>
<proteinExistence type="predicted"/>
<sequence length="206" mass="23032">MLFGLHSATLACQRTTKAVSYILNEEGILVDIYIDDFYGAETQELADLSFDRMTQLFLELGLQSSPDKDTPPTHEMTCLGVCVNTLNMTLTCFASPRHQQYPVTDVLRGDLVWWTHFLQHYNGVSVIPTNVTVSNPDSFVCDACLDACGAVCFGEFFHAPFPPFIAAKKLNINQLELLTILVSLKLWQAQFHGCTFEILTDNQVCV</sequence>
<dbReference type="Proteomes" id="UP001249851">
    <property type="component" value="Unassembled WGS sequence"/>
</dbReference>
<comment type="caution">
    <text evidence="1">The sequence shown here is derived from an EMBL/GenBank/DDBJ whole genome shotgun (WGS) entry which is preliminary data.</text>
</comment>
<dbReference type="AlphaFoldDB" id="A0AAD9Q5W4"/>
<evidence type="ECO:0000313" key="1">
    <source>
        <dbReference type="EMBL" id="KAK2555266.1"/>
    </source>
</evidence>
<dbReference type="SUPFAM" id="SSF56672">
    <property type="entry name" value="DNA/RNA polymerases"/>
    <property type="match status" value="1"/>
</dbReference>
<protein>
    <submittedName>
        <fullName evidence="1">Uncharacterized protein</fullName>
    </submittedName>
</protein>
<gene>
    <name evidence="1" type="ORF">P5673_023250</name>
</gene>
<reference evidence="1" key="2">
    <citation type="journal article" date="2023" name="Science">
        <title>Genomic signatures of disease resistance in endangered staghorn corals.</title>
        <authorList>
            <person name="Vollmer S.V."/>
            <person name="Selwyn J.D."/>
            <person name="Despard B.A."/>
            <person name="Roesel C.L."/>
        </authorList>
    </citation>
    <scope>NUCLEOTIDE SEQUENCE</scope>
    <source>
        <strain evidence="1">K2</strain>
    </source>
</reference>
<dbReference type="InterPro" id="IPR052055">
    <property type="entry name" value="Hepadnavirus_pol/RT"/>
</dbReference>
<organism evidence="1 2">
    <name type="scientific">Acropora cervicornis</name>
    <name type="common">Staghorn coral</name>
    <dbReference type="NCBI Taxonomy" id="6130"/>
    <lineage>
        <taxon>Eukaryota</taxon>
        <taxon>Metazoa</taxon>
        <taxon>Cnidaria</taxon>
        <taxon>Anthozoa</taxon>
        <taxon>Hexacorallia</taxon>
        <taxon>Scleractinia</taxon>
        <taxon>Astrocoeniina</taxon>
        <taxon>Acroporidae</taxon>
        <taxon>Acropora</taxon>
    </lineage>
</organism>
<dbReference type="PANTHER" id="PTHR33050:SF7">
    <property type="entry name" value="RIBONUCLEASE H"/>
    <property type="match status" value="1"/>
</dbReference>
<dbReference type="PANTHER" id="PTHR33050">
    <property type="entry name" value="REVERSE TRANSCRIPTASE DOMAIN-CONTAINING PROTEIN"/>
    <property type="match status" value="1"/>
</dbReference>